<comment type="caution">
    <text evidence="9">The sequence shown here is derived from an EMBL/GenBank/DDBJ whole genome shotgun (WGS) entry which is preliminary data.</text>
</comment>
<proteinExistence type="inferred from homology"/>
<dbReference type="SUPFAM" id="SSF88659">
    <property type="entry name" value="Sigma3 and sigma4 domains of RNA polymerase sigma factors"/>
    <property type="match status" value="1"/>
</dbReference>
<keyword evidence="3" id="KW-0731">Sigma factor</keyword>
<dbReference type="AlphaFoldDB" id="A0A8J3EQS0"/>
<dbReference type="PANTHER" id="PTHR43133:SF8">
    <property type="entry name" value="RNA POLYMERASE SIGMA FACTOR HI_1459-RELATED"/>
    <property type="match status" value="1"/>
</dbReference>
<dbReference type="InterPro" id="IPR039425">
    <property type="entry name" value="RNA_pol_sigma-70-like"/>
</dbReference>
<dbReference type="Gene3D" id="1.10.10.10">
    <property type="entry name" value="Winged helix-like DNA-binding domain superfamily/Winged helix DNA-binding domain"/>
    <property type="match status" value="1"/>
</dbReference>
<keyword evidence="10" id="KW-1185">Reference proteome</keyword>
<dbReference type="Proteomes" id="UP000650511">
    <property type="component" value="Unassembled WGS sequence"/>
</dbReference>
<evidence type="ECO:0000259" key="7">
    <source>
        <dbReference type="Pfam" id="PF04542"/>
    </source>
</evidence>
<evidence type="ECO:0000256" key="4">
    <source>
        <dbReference type="ARBA" id="ARBA00023125"/>
    </source>
</evidence>
<reference evidence="9" key="1">
    <citation type="journal article" date="2014" name="Int. J. Syst. Evol. Microbiol.">
        <title>Complete genome sequence of Corynebacterium casei LMG S-19264T (=DSM 44701T), isolated from a smear-ripened cheese.</title>
        <authorList>
            <consortium name="US DOE Joint Genome Institute (JGI-PGF)"/>
            <person name="Walter F."/>
            <person name="Albersmeier A."/>
            <person name="Kalinowski J."/>
            <person name="Ruckert C."/>
        </authorList>
    </citation>
    <scope>NUCLEOTIDE SEQUENCE</scope>
    <source>
        <strain evidence="9">CGMCC 1.14988</strain>
    </source>
</reference>
<evidence type="ECO:0000256" key="6">
    <source>
        <dbReference type="SAM" id="MobiDB-lite"/>
    </source>
</evidence>
<accession>A0A8J3EQS0</accession>
<sequence>MAEHSDEAVLARFNDAALPAGPREAAFTELVHRYQRRVFAVCLQVLGAPSDAEDAAQETFVRLARGAAGFRGDAKLSTWLYRVARNVCTDHVRYDARRPSTPVDDVAAVGGDRAAEDVLTARETASTLQTALAELDATSRRLLLLVAVEGLTYAEAAAAADLPVGTVKSRVSRARVRLGELLREEPDPRSPAARAADDAPADRRPPASDLQTRGPPA</sequence>
<evidence type="ECO:0000256" key="3">
    <source>
        <dbReference type="ARBA" id="ARBA00023082"/>
    </source>
</evidence>
<dbReference type="InterPro" id="IPR007627">
    <property type="entry name" value="RNA_pol_sigma70_r2"/>
</dbReference>
<dbReference type="InterPro" id="IPR013325">
    <property type="entry name" value="RNA_pol_sigma_r2"/>
</dbReference>
<dbReference type="PANTHER" id="PTHR43133">
    <property type="entry name" value="RNA POLYMERASE ECF-TYPE SIGMA FACTO"/>
    <property type="match status" value="1"/>
</dbReference>
<keyword evidence="4" id="KW-0238">DNA-binding</keyword>
<dbReference type="InterPro" id="IPR013324">
    <property type="entry name" value="RNA_pol_sigma_r3/r4-like"/>
</dbReference>
<feature type="region of interest" description="Disordered" evidence="6">
    <location>
        <begin position="180"/>
        <end position="217"/>
    </location>
</feature>
<reference evidence="9" key="2">
    <citation type="submission" date="2020-09" db="EMBL/GenBank/DDBJ databases">
        <authorList>
            <person name="Sun Q."/>
            <person name="Zhou Y."/>
        </authorList>
    </citation>
    <scope>NUCLEOTIDE SEQUENCE</scope>
    <source>
        <strain evidence="9">CGMCC 1.14988</strain>
    </source>
</reference>
<dbReference type="InterPro" id="IPR036388">
    <property type="entry name" value="WH-like_DNA-bd_sf"/>
</dbReference>
<comment type="similarity">
    <text evidence="1">Belongs to the sigma-70 factor family. ECF subfamily.</text>
</comment>
<dbReference type="InterPro" id="IPR013249">
    <property type="entry name" value="RNA_pol_sigma70_r4_t2"/>
</dbReference>
<evidence type="ECO:0000313" key="9">
    <source>
        <dbReference type="EMBL" id="GGI03171.1"/>
    </source>
</evidence>
<feature type="domain" description="RNA polymerase sigma-70 region 2" evidence="7">
    <location>
        <begin position="30"/>
        <end position="97"/>
    </location>
</feature>
<dbReference type="InterPro" id="IPR014284">
    <property type="entry name" value="RNA_pol_sigma-70_dom"/>
</dbReference>
<dbReference type="Pfam" id="PF04542">
    <property type="entry name" value="Sigma70_r2"/>
    <property type="match status" value="1"/>
</dbReference>
<evidence type="ECO:0000256" key="5">
    <source>
        <dbReference type="ARBA" id="ARBA00023163"/>
    </source>
</evidence>
<dbReference type="GO" id="GO:0016987">
    <property type="term" value="F:sigma factor activity"/>
    <property type="evidence" value="ECO:0007669"/>
    <property type="project" value="UniProtKB-KW"/>
</dbReference>
<evidence type="ECO:0000259" key="8">
    <source>
        <dbReference type="Pfam" id="PF08281"/>
    </source>
</evidence>
<dbReference type="EMBL" id="BMHA01000001">
    <property type="protein sequence ID" value="GGI03171.1"/>
    <property type="molecule type" value="Genomic_DNA"/>
</dbReference>
<evidence type="ECO:0000256" key="1">
    <source>
        <dbReference type="ARBA" id="ARBA00010641"/>
    </source>
</evidence>
<dbReference type="Pfam" id="PF08281">
    <property type="entry name" value="Sigma70_r4_2"/>
    <property type="match status" value="1"/>
</dbReference>
<dbReference type="GO" id="GO:0003677">
    <property type="term" value="F:DNA binding"/>
    <property type="evidence" value="ECO:0007669"/>
    <property type="project" value="UniProtKB-KW"/>
</dbReference>
<evidence type="ECO:0000313" key="10">
    <source>
        <dbReference type="Proteomes" id="UP000650511"/>
    </source>
</evidence>
<evidence type="ECO:0000256" key="2">
    <source>
        <dbReference type="ARBA" id="ARBA00023015"/>
    </source>
</evidence>
<name>A0A8J3EQS0_9ACTN</name>
<dbReference type="GO" id="GO:0006352">
    <property type="term" value="P:DNA-templated transcription initiation"/>
    <property type="evidence" value="ECO:0007669"/>
    <property type="project" value="InterPro"/>
</dbReference>
<keyword evidence="2" id="KW-0805">Transcription regulation</keyword>
<dbReference type="SUPFAM" id="SSF88946">
    <property type="entry name" value="Sigma2 domain of RNA polymerase sigma factors"/>
    <property type="match status" value="1"/>
</dbReference>
<gene>
    <name evidence="9" type="ORF">GCM10011354_02860</name>
</gene>
<protein>
    <submittedName>
        <fullName evidence="9">Sigma-24 (FecI-like protein)</fullName>
    </submittedName>
</protein>
<dbReference type="NCBIfam" id="TIGR02937">
    <property type="entry name" value="sigma70-ECF"/>
    <property type="match status" value="1"/>
</dbReference>
<dbReference type="Gene3D" id="1.10.1740.10">
    <property type="match status" value="1"/>
</dbReference>
<organism evidence="9 10">
    <name type="scientific">Egicoccus halophilus</name>
    <dbReference type="NCBI Taxonomy" id="1670830"/>
    <lineage>
        <taxon>Bacteria</taxon>
        <taxon>Bacillati</taxon>
        <taxon>Actinomycetota</taxon>
        <taxon>Nitriliruptoria</taxon>
        <taxon>Egicoccales</taxon>
        <taxon>Egicoccaceae</taxon>
        <taxon>Egicoccus</taxon>
    </lineage>
</organism>
<feature type="compositionally biased region" description="Basic and acidic residues" evidence="6">
    <location>
        <begin position="195"/>
        <end position="206"/>
    </location>
</feature>
<keyword evidence="5" id="KW-0804">Transcription</keyword>
<feature type="domain" description="RNA polymerase sigma factor 70 region 4 type 2" evidence="8">
    <location>
        <begin position="128"/>
        <end position="178"/>
    </location>
</feature>